<dbReference type="Proteomes" id="UP001139462">
    <property type="component" value="Unassembled WGS sequence"/>
</dbReference>
<reference evidence="2" key="1">
    <citation type="submission" date="2021-09" db="EMBL/GenBank/DDBJ databases">
        <title>Genome of Aequorivita sp. strain F64183.</title>
        <authorList>
            <person name="Wang Y."/>
        </authorList>
    </citation>
    <scope>NUCLEOTIDE SEQUENCE</scope>
    <source>
        <strain evidence="2">F64183</strain>
    </source>
</reference>
<dbReference type="InterPro" id="IPR023875">
    <property type="entry name" value="DNA_repair_put"/>
</dbReference>
<gene>
    <name evidence="2" type="ORF">K8344_00495</name>
</gene>
<feature type="domain" description="DUF4130" evidence="1">
    <location>
        <begin position="85"/>
        <end position="252"/>
    </location>
</feature>
<organism evidence="2 3">
    <name type="scientific">Aequorivita xiaoshiensis</name>
    <dbReference type="NCBI Taxonomy" id="2874476"/>
    <lineage>
        <taxon>Bacteria</taxon>
        <taxon>Pseudomonadati</taxon>
        <taxon>Bacteroidota</taxon>
        <taxon>Flavobacteriia</taxon>
        <taxon>Flavobacteriales</taxon>
        <taxon>Flavobacteriaceae</taxon>
        <taxon>Aequorivita</taxon>
    </lineage>
</organism>
<keyword evidence="3" id="KW-1185">Reference proteome</keyword>
<protein>
    <submittedName>
        <fullName evidence="2">TIGR03915 family putative DNA repair protein</fullName>
    </submittedName>
</protein>
<evidence type="ECO:0000259" key="1">
    <source>
        <dbReference type="Pfam" id="PF13566"/>
    </source>
</evidence>
<sequence>MKTILKYDGSFEGLLSVVFYVYEHKLKEVSIIKDKHYEPNFFDHSIAILSEPKKAKRVWQGLSKKLSPKAKTKLYKAFLSETLKIENTILYYIRKALSASVSIENDFTDSEILHIEKTVKKVDREKHRMDAFVRFQLTKDGIYFATVEPDFDVLPLNARHFKTRYADQRWLIYDLKRNYGIFYDLLEVQTITLELAKDINRGDKASIYFTYEEIEFQKLWFNYFNSSNIVSRKNIKLHIKHIPKRYWKFLTEKKF</sequence>
<proteinExistence type="predicted"/>
<dbReference type="Pfam" id="PF13566">
    <property type="entry name" value="DUF4130"/>
    <property type="match status" value="1"/>
</dbReference>
<evidence type="ECO:0000313" key="2">
    <source>
        <dbReference type="EMBL" id="MCG2429585.1"/>
    </source>
</evidence>
<dbReference type="InterPro" id="IPR025404">
    <property type="entry name" value="DUF4130"/>
</dbReference>
<comment type="caution">
    <text evidence="2">The sequence shown here is derived from an EMBL/GenBank/DDBJ whole genome shotgun (WGS) entry which is preliminary data.</text>
</comment>
<dbReference type="RefSeq" id="WP_237606308.1">
    <property type="nucleotide sequence ID" value="NZ_JAIRBB010000001.1"/>
</dbReference>
<dbReference type="AlphaFoldDB" id="A0A9X1U396"/>
<evidence type="ECO:0000313" key="3">
    <source>
        <dbReference type="Proteomes" id="UP001139462"/>
    </source>
</evidence>
<dbReference type="EMBL" id="JAIRBB010000001">
    <property type="protein sequence ID" value="MCG2429585.1"/>
    <property type="molecule type" value="Genomic_DNA"/>
</dbReference>
<accession>A0A9X1U396</accession>
<dbReference type="NCBIfam" id="TIGR03915">
    <property type="entry name" value="SAM_7_link_chp"/>
    <property type="match status" value="1"/>
</dbReference>
<name>A0A9X1U396_9FLAO</name>